<dbReference type="GO" id="GO:0031177">
    <property type="term" value="F:phosphopantetheine binding"/>
    <property type="evidence" value="ECO:0007669"/>
    <property type="project" value="InterPro"/>
</dbReference>
<dbReference type="InterPro" id="IPR020807">
    <property type="entry name" value="PKS_DH"/>
</dbReference>
<dbReference type="InterPro" id="IPR006162">
    <property type="entry name" value="Ppantetheine_attach_site"/>
</dbReference>
<dbReference type="InterPro" id="IPR001227">
    <property type="entry name" value="Ac_transferase_dom_sf"/>
</dbReference>
<dbReference type="InterPro" id="IPR014030">
    <property type="entry name" value="Ketoacyl_synth_N"/>
</dbReference>
<dbReference type="PROSITE" id="PS50075">
    <property type="entry name" value="CARRIER"/>
    <property type="match status" value="1"/>
</dbReference>
<dbReference type="InterPro" id="IPR014031">
    <property type="entry name" value="Ketoacyl_synth_C"/>
</dbReference>
<dbReference type="InterPro" id="IPR036291">
    <property type="entry name" value="NAD(P)-bd_dom_sf"/>
</dbReference>
<dbReference type="SUPFAM" id="SSF50129">
    <property type="entry name" value="GroES-like"/>
    <property type="match status" value="1"/>
</dbReference>
<feature type="region of interest" description="Disordered" evidence="7">
    <location>
        <begin position="1"/>
        <end position="23"/>
    </location>
</feature>
<feature type="active site" description="Proton acceptor; for dehydratase activity" evidence="6">
    <location>
        <position position="1033"/>
    </location>
</feature>
<dbReference type="Pfam" id="PF23114">
    <property type="entry name" value="NAD-bd_HRPKS_sdrA"/>
    <property type="match status" value="1"/>
</dbReference>
<dbReference type="PROSITE" id="PS52019">
    <property type="entry name" value="PKS_MFAS_DH"/>
    <property type="match status" value="1"/>
</dbReference>
<dbReference type="GO" id="GO:1901336">
    <property type="term" value="P:lactone biosynthetic process"/>
    <property type="evidence" value="ECO:0007669"/>
    <property type="project" value="UniProtKB-ARBA"/>
</dbReference>
<proteinExistence type="predicted"/>
<accession>A0AA39UYS7</accession>
<dbReference type="InterPro" id="IPR020841">
    <property type="entry name" value="PKS_Beta-ketoAc_synthase_dom"/>
</dbReference>
<dbReference type="Gene3D" id="3.40.50.720">
    <property type="entry name" value="NAD(P)-binding Rossmann-like Domain"/>
    <property type="match status" value="3"/>
</dbReference>
<sequence>MAPSLTNGSPAATGSRAPSTQPYVHLAEENDCSTNGHSYADRDPMIPYRQSIVDDGVMPIAIVGMACRLPGGSSNPEKFWNMVASGRSGWSSIPAERFTQSSFEHPSSDVGGTFKSQGGHFLEENISFFDAPFFNISPLEAKAMDPQMRLQLEVAYEALENGGVTLEKIWGTNTSVYIGVFSDDYSNMMLSDPETLPAHHVVGTGKAIFANRISYYFNLKGPSLALDTGCSASLVALHQACQSLRAGESKQAIVGGTNLILSPKTMISLSNLGFLSEEGRCFSFDSRGSGYGRGEGIASIFIKPLKDALANGDPVRAVIRNTFVNQDGKTPGLTMPSCEAQVSMMHAAYAQARLDPIHTGYVEAHGPGTKVGDPIEIEAISTALAKSRSPSNPLVVGSVKANIGHLESASGLASLIKAILCLEKGLVPPSTNFICENKELMLKERNLRVATELQPWPAGTVRRASVNSFGYGGTNAHVILDAHYCGHQALGPSCHSPIINGTAPSLVKHELIPQEYQSRNERVFVFSHRTKAGVLQMAENVRNYLGAKIDTSDNKELLDDLAHTINSRRTAMDWRLAVTARDLETLADSLDLQKVRPRRAVPNPRIGFVFTGQGAQWFAMGRELVSKYRVFRTSLLYADNHFKKLGASWSLIVELLKPAETSRLNSAAIGQPLCTALQCALVDLLASWKVNPVSVTGHSSGEIAAAYACCSVTFESALTTSYHRGYLASTMLEKGKLRSAMIAVGLSQAETELLISELPAGRGRAVVACVNSPRSVTVSGDRTAVISLQSKLEARHIFVRRLGVNTAYHSHHMDIIANSYLAALKGLPKPKPNKETLFYSSVTGDMMDGEELDEAYWVNNMVSQVRFSESLHNMCIGSMKNGAMVDVSWARPAVDMLLEIGPHSALAGFVKQSFASLKEERIIYTTCLIRNQDATITMLDAVMDLVEGGYTVDLKAINFDRCERQPSVLVDLPPYPWDHSVSYWHESRLSLSYRKRSVPRHPLLGAPTADSTSLEPSWRNVIKMSEIPWICGHVIQSNILYPAAGYIAMAIEAALQRSRLKDPAVTPSNYKLRDISFGKMLLVPDNAEGVETMFILRPYNRSSRRSSELWDEFRVFSYSTNEGWNEHCRGLICVQYEKQSSDVEGNREHQLALSGFTEGIRAARSQCQLVTDPAQLYERLNSIGLGFRDAFRCIEDVIVGSDQSLGTIRIPDTAAVMPKRFEHPHVIHPATLDACMQVTSPALIKADALKVPMVPTFIEELSISSNIPTAPGEKLLVHASTTLAGKRSCGFSLTASSPSVKADQLPFIQTSGFVCTAIPGGSGSTSHTETMSRRCHRLLWEPIADITYQDAEEIADSSGVDVPLDHDMRTRNVPVSTSMENESKRSRPQIVLIEPARPSTRSKMIISALHSTFKASVVLVFRKIEDIADARVDGKICICLAEVDTPILSTCTETQWLAVRKMLSSASSVLWVTRGMDTEQVETSLIVGLARSSRSDNHALRLITLDLDGHSSSPQEASRLIAETLDKAFVQRAEGELSKDVEYAGREGRLVVPRLVEDTPLQQFLASRITVAEPEDQPFCQTNRALCLEVGSPGLLDSLRFIDDTSSSQPIASDEIRMIPKAFGVNFRDVMISLGQLEDRSLMSSEHSGIVTEVGADVSAEFNVGDRICAWGGKAYANTVKIKALSAQKIPADMDFETAASIPIVYTTIYYALVHLARLERGESLLIHSAAGGVGQAAVMLAKHLGAEIFVTVGNQEKKALVMQRYDIPESHIFSSRHATFVEGIRRLTGGMGVDVVLNSIAGESLHESFKCIAELGRFIEIGKRDILANSRLDMEMFNRSVTFASVDLTVVFHKNPYLGKRMVGEVFKLLQEGAILPVHPLNVFPLSEMESAFRLIQAGKHVGKVVLKVNDVTTVNALPRAVAAATFAENSSYLIVGGLGGLGRSMCRWMASRKCKTIVVLSRSGMKSQNAVILKEELESLGVKLVCYACDVGNLKQLEKTLRQCAKEMPPFRGVIQSAMVIRDNLINNMTLESYHKTLRPKVQGTLNLHKVFSNTPLDFFIMLSSCSGIIGGNGQANYASACTFQDSFARYRTSCGKPTRSLDLGMIEGAGYVSENLESLRFLTAQGFKPVKLDEFLALLDYAITHPIQDVADCQLVVGLSDIDPEMPAAYFGDAKFSYLRKINKDIPTNGAGSSSMESLIQKACSLTEVQHIISSAIIAQISKILVVPIEDINPARPISAYGVDSLAAVELRNWFAKSLEAAVGVMEILSGKSIDALAQEVIERSRLVIVKSDATDQSL</sequence>
<dbReference type="Gene3D" id="3.90.180.10">
    <property type="entry name" value="Medium-chain alcohol dehydrogenases, catalytic domain"/>
    <property type="match status" value="1"/>
</dbReference>
<dbReference type="Pfam" id="PF13602">
    <property type="entry name" value="ADH_zinc_N_2"/>
    <property type="match status" value="1"/>
</dbReference>
<dbReference type="SUPFAM" id="SSF55048">
    <property type="entry name" value="Probable ACP-binding domain of malonyl-CoA ACP transacylase"/>
    <property type="match status" value="1"/>
</dbReference>
<dbReference type="InterPro" id="IPR032821">
    <property type="entry name" value="PKS_assoc"/>
</dbReference>
<dbReference type="PROSITE" id="PS52004">
    <property type="entry name" value="KS3_2"/>
    <property type="match status" value="1"/>
</dbReference>
<dbReference type="Pfam" id="PF21089">
    <property type="entry name" value="PKS_DH_N"/>
    <property type="match status" value="1"/>
</dbReference>
<dbReference type="Gene3D" id="1.10.1200.10">
    <property type="entry name" value="ACP-like"/>
    <property type="match status" value="1"/>
</dbReference>
<dbReference type="InterPro" id="IPR011032">
    <property type="entry name" value="GroES-like_sf"/>
</dbReference>
<dbReference type="InterPro" id="IPR014043">
    <property type="entry name" value="Acyl_transferase_dom"/>
</dbReference>
<feature type="domain" description="PKS/mFAS DH" evidence="10">
    <location>
        <begin position="1001"/>
        <end position="1324"/>
    </location>
</feature>
<dbReference type="SUPFAM" id="SSF52151">
    <property type="entry name" value="FabD/lysophospholipase-like"/>
    <property type="match status" value="1"/>
</dbReference>
<evidence type="ECO:0000256" key="6">
    <source>
        <dbReference type="PROSITE-ProRule" id="PRU01363"/>
    </source>
</evidence>
<dbReference type="SMART" id="SM00827">
    <property type="entry name" value="PKS_AT"/>
    <property type="match status" value="1"/>
</dbReference>
<dbReference type="PANTHER" id="PTHR43775:SF29">
    <property type="entry name" value="ASPERFURANONE POLYKETIDE SYNTHASE AFOG-RELATED"/>
    <property type="match status" value="1"/>
</dbReference>
<dbReference type="SUPFAM" id="SSF51735">
    <property type="entry name" value="NAD(P)-binding Rossmann-fold domains"/>
    <property type="match status" value="2"/>
</dbReference>
<dbReference type="Pfam" id="PF00109">
    <property type="entry name" value="ketoacyl-synt"/>
    <property type="match status" value="1"/>
</dbReference>
<dbReference type="SMART" id="SM00822">
    <property type="entry name" value="PKS_KR"/>
    <property type="match status" value="1"/>
</dbReference>
<dbReference type="PROSITE" id="PS00606">
    <property type="entry name" value="KS3_1"/>
    <property type="match status" value="1"/>
</dbReference>
<dbReference type="InterPro" id="IPR056501">
    <property type="entry name" value="NAD-bd_HRPKS_sdrA"/>
</dbReference>
<evidence type="ECO:0000256" key="3">
    <source>
        <dbReference type="ARBA" id="ARBA00022679"/>
    </source>
</evidence>
<dbReference type="CDD" id="cd00833">
    <property type="entry name" value="PKS"/>
    <property type="match status" value="1"/>
</dbReference>
<keyword evidence="5" id="KW-0511">Multifunctional enzyme</keyword>
<dbReference type="InterPro" id="IPR036736">
    <property type="entry name" value="ACP-like_sf"/>
</dbReference>
<dbReference type="GO" id="GO:0004315">
    <property type="term" value="F:3-oxoacyl-[acyl-carrier-protein] synthase activity"/>
    <property type="evidence" value="ECO:0007669"/>
    <property type="project" value="InterPro"/>
</dbReference>
<feature type="region of interest" description="C-terminal hotdog fold" evidence="6">
    <location>
        <begin position="1168"/>
        <end position="1324"/>
    </location>
</feature>
<dbReference type="GO" id="GO:0006633">
    <property type="term" value="P:fatty acid biosynthetic process"/>
    <property type="evidence" value="ECO:0007669"/>
    <property type="project" value="InterPro"/>
</dbReference>
<dbReference type="SMART" id="SM00823">
    <property type="entry name" value="PKS_PP"/>
    <property type="match status" value="1"/>
</dbReference>
<dbReference type="Pfam" id="PF00698">
    <property type="entry name" value="Acyl_transf_1"/>
    <property type="match status" value="1"/>
</dbReference>
<dbReference type="InterPro" id="IPR020806">
    <property type="entry name" value="PKS_PP-bd"/>
</dbReference>
<keyword evidence="1" id="KW-0596">Phosphopantetheine</keyword>
<dbReference type="InterPro" id="IPR016035">
    <property type="entry name" value="Acyl_Trfase/lysoPLipase"/>
</dbReference>
<dbReference type="Pfam" id="PF14765">
    <property type="entry name" value="PS-DH"/>
    <property type="match status" value="1"/>
</dbReference>
<dbReference type="InterPro" id="IPR016039">
    <property type="entry name" value="Thiolase-like"/>
</dbReference>
<feature type="compositionally biased region" description="Polar residues" evidence="7">
    <location>
        <begin position="1"/>
        <end position="22"/>
    </location>
</feature>
<reference evidence="11" key="1">
    <citation type="submission" date="2023-03" db="EMBL/GenBank/DDBJ databases">
        <title>Complete genome of Cladonia borealis.</title>
        <authorList>
            <person name="Park H."/>
        </authorList>
    </citation>
    <scope>NUCLEOTIDE SEQUENCE</scope>
    <source>
        <strain evidence="11">ANT050790</strain>
    </source>
</reference>
<dbReference type="PANTHER" id="PTHR43775">
    <property type="entry name" value="FATTY ACID SYNTHASE"/>
    <property type="match status" value="1"/>
</dbReference>
<dbReference type="InterPro" id="IPR018201">
    <property type="entry name" value="Ketoacyl_synth_AS"/>
</dbReference>
<protein>
    <recommendedName>
        <fullName evidence="13">Polyketide synthase</fullName>
    </recommendedName>
</protein>
<dbReference type="Pfam" id="PF23297">
    <property type="entry name" value="ACP_SdgA_C"/>
    <property type="match status" value="1"/>
</dbReference>
<dbReference type="InterPro" id="IPR042104">
    <property type="entry name" value="PKS_dehydratase_sf"/>
</dbReference>
<feature type="region of interest" description="N-terminal hotdog fold" evidence="6">
    <location>
        <begin position="1001"/>
        <end position="1139"/>
    </location>
</feature>
<evidence type="ECO:0000256" key="5">
    <source>
        <dbReference type="ARBA" id="ARBA00023268"/>
    </source>
</evidence>
<feature type="domain" description="Ketosynthase family 3 (KS3)" evidence="9">
    <location>
        <begin position="57"/>
        <end position="482"/>
    </location>
</feature>
<evidence type="ECO:0000256" key="4">
    <source>
        <dbReference type="ARBA" id="ARBA00023002"/>
    </source>
</evidence>
<evidence type="ECO:0000259" key="9">
    <source>
        <dbReference type="PROSITE" id="PS52004"/>
    </source>
</evidence>
<dbReference type="GO" id="GO:0030639">
    <property type="term" value="P:polyketide biosynthetic process"/>
    <property type="evidence" value="ECO:0007669"/>
    <property type="project" value="UniProtKB-ARBA"/>
</dbReference>
<dbReference type="InterPro" id="IPR020843">
    <property type="entry name" value="ER"/>
</dbReference>
<dbReference type="SMART" id="SM00826">
    <property type="entry name" value="PKS_DH"/>
    <property type="match status" value="1"/>
</dbReference>
<dbReference type="Proteomes" id="UP001166286">
    <property type="component" value="Unassembled WGS sequence"/>
</dbReference>
<dbReference type="Pfam" id="PF08659">
    <property type="entry name" value="KR"/>
    <property type="match status" value="1"/>
</dbReference>
<feature type="domain" description="Carrier" evidence="8">
    <location>
        <begin position="2211"/>
        <end position="2288"/>
    </location>
</feature>
<evidence type="ECO:0008006" key="13">
    <source>
        <dbReference type="Google" id="ProtNLM"/>
    </source>
</evidence>
<dbReference type="Gene3D" id="3.10.129.110">
    <property type="entry name" value="Polyketide synthase dehydratase"/>
    <property type="match status" value="1"/>
</dbReference>
<name>A0AA39UYS7_9LECA</name>
<dbReference type="SMART" id="SM00825">
    <property type="entry name" value="PKS_KS"/>
    <property type="match status" value="1"/>
</dbReference>
<dbReference type="InterPro" id="IPR049900">
    <property type="entry name" value="PKS_mFAS_DH"/>
</dbReference>
<dbReference type="GO" id="GO:0016491">
    <property type="term" value="F:oxidoreductase activity"/>
    <property type="evidence" value="ECO:0007669"/>
    <property type="project" value="UniProtKB-KW"/>
</dbReference>
<dbReference type="Pfam" id="PF02801">
    <property type="entry name" value="Ketoacyl-synt_C"/>
    <property type="match status" value="1"/>
</dbReference>
<dbReference type="PROSITE" id="PS00012">
    <property type="entry name" value="PHOSPHOPANTETHEINE"/>
    <property type="match status" value="1"/>
</dbReference>
<keyword evidence="12" id="KW-1185">Reference proteome</keyword>
<feature type="active site" description="Proton donor; for dehydratase activity" evidence="6">
    <location>
        <position position="1233"/>
    </location>
</feature>
<evidence type="ECO:0000259" key="8">
    <source>
        <dbReference type="PROSITE" id="PS50075"/>
    </source>
</evidence>
<gene>
    <name evidence="11" type="ORF">JMJ35_008514</name>
</gene>
<dbReference type="InterPro" id="IPR050091">
    <property type="entry name" value="PKS_NRPS_Biosynth_Enz"/>
</dbReference>
<dbReference type="InterPro" id="IPR049552">
    <property type="entry name" value="PKS_DH_N"/>
</dbReference>
<dbReference type="SMART" id="SM00829">
    <property type="entry name" value="PKS_ER"/>
    <property type="match status" value="1"/>
</dbReference>
<dbReference type="InterPro" id="IPR049551">
    <property type="entry name" value="PKS_DH_C"/>
</dbReference>
<keyword evidence="3" id="KW-0808">Transferase</keyword>
<comment type="caution">
    <text evidence="11">The sequence shown here is derived from an EMBL/GenBank/DDBJ whole genome shotgun (WGS) entry which is preliminary data.</text>
</comment>
<dbReference type="Gene3D" id="3.40.366.10">
    <property type="entry name" value="Malonyl-Coenzyme A Acyl Carrier Protein, domain 2"/>
    <property type="match status" value="1"/>
</dbReference>
<evidence type="ECO:0000259" key="10">
    <source>
        <dbReference type="PROSITE" id="PS52019"/>
    </source>
</evidence>
<dbReference type="FunFam" id="3.40.50.720:FF:000209">
    <property type="entry name" value="Polyketide synthase Pks12"/>
    <property type="match status" value="1"/>
</dbReference>
<dbReference type="InterPro" id="IPR016036">
    <property type="entry name" value="Malonyl_transacylase_ACP-bd"/>
</dbReference>
<dbReference type="InterPro" id="IPR009081">
    <property type="entry name" value="PP-bd_ACP"/>
</dbReference>
<dbReference type="GO" id="GO:0004312">
    <property type="term" value="F:fatty acid synthase activity"/>
    <property type="evidence" value="ECO:0007669"/>
    <property type="project" value="TreeGrafter"/>
</dbReference>
<dbReference type="SUPFAM" id="SSF47336">
    <property type="entry name" value="ACP-like"/>
    <property type="match status" value="1"/>
</dbReference>
<keyword evidence="2" id="KW-0597">Phosphoprotein</keyword>
<keyword evidence="4" id="KW-0560">Oxidoreductase</keyword>
<dbReference type="EMBL" id="JAFEKC020000019">
    <property type="protein sequence ID" value="KAK0509143.1"/>
    <property type="molecule type" value="Genomic_DNA"/>
</dbReference>
<evidence type="ECO:0000256" key="2">
    <source>
        <dbReference type="ARBA" id="ARBA00022553"/>
    </source>
</evidence>
<organism evidence="11 12">
    <name type="scientific">Cladonia borealis</name>
    <dbReference type="NCBI Taxonomy" id="184061"/>
    <lineage>
        <taxon>Eukaryota</taxon>
        <taxon>Fungi</taxon>
        <taxon>Dikarya</taxon>
        <taxon>Ascomycota</taxon>
        <taxon>Pezizomycotina</taxon>
        <taxon>Lecanoromycetes</taxon>
        <taxon>OSLEUM clade</taxon>
        <taxon>Lecanoromycetidae</taxon>
        <taxon>Lecanorales</taxon>
        <taxon>Lecanorineae</taxon>
        <taxon>Cladoniaceae</taxon>
        <taxon>Cladonia</taxon>
    </lineage>
</organism>
<dbReference type="InterPro" id="IPR013968">
    <property type="entry name" value="PKS_KR"/>
</dbReference>
<dbReference type="CDD" id="cd05195">
    <property type="entry name" value="enoyl_red"/>
    <property type="match status" value="1"/>
</dbReference>
<evidence type="ECO:0000313" key="12">
    <source>
        <dbReference type="Proteomes" id="UP001166286"/>
    </source>
</evidence>
<dbReference type="Pfam" id="PF16197">
    <property type="entry name" value="KAsynt_C_assoc"/>
    <property type="match status" value="1"/>
</dbReference>
<evidence type="ECO:0000313" key="11">
    <source>
        <dbReference type="EMBL" id="KAK0509143.1"/>
    </source>
</evidence>
<dbReference type="SUPFAM" id="SSF53901">
    <property type="entry name" value="Thiolase-like"/>
    <property type="match status" value="1"/>
</dbReference>
<evidence type="ECO:0000256" key="7">
    <source>
        <dbReference type="SAM" id="MobiDB-lite"/>
    </source>
</evidence>
<dbReference type="Gene3D" id="3.40.47.10">
    <property type="match status" value="1"/>
</dbReference>
<evidence type="ECO:0000256" key="1">
    <source>
        <dbReference type="ARBA" id="ARBA00022450"/>
    </source>
</evidence>
<dbReference type="Gene3D" id="3.30.70.3290">
    <property type="match status" value="1"/>
</dbReference>
<dbReference type="InterPro" id="IPR057326">
    <property type="entry name" value="KR_dom"/>
</dbReference>